<proteinExistence type="predicted"/>
<protein>
    <submittedName>
        <fullName evidence="1">Uncharacterized protein</fullName>
    </submittedName>
</protein>
<dbReference type="AlphaFoldDB" id="A0A2X2X7S6"/>
<reference evidence="1 2" key="1">
    <citation type="submission" date="2018-06" db="EMBL/GenBank/DDBJ databases">
        <authorList>
            <consortium name="Pathogen Informatics"/>
            <person name="Doyle S."/>
        </authorList>
    </citation>
    <scope>NUCLEOTIDE SEQUENCE [LARGE SCALE GENOMIC DNA]</scope>
    <source>
        <strain evidence="1 2">NCTC10786</strain>
    </source>
</reference>
<dbReference type="EMBL" id="UAVY01000001">
    <property type="protein sequence ID" value="SQB21929.1"/>
    <property type="molecule type" value="Genomic_DNA"/>
</dbReference>
<evidence type="ECO:0000313" key="2">
    <source>
        <dbReference type="Proteomes" id="UP000251584"/>
    </source>
</evidence>
<accession>A0A2X2X7S6</accession>
<name>A0A2X2X7S6_CITKO</name>
<organism evidence="1 2">
    <name type="scientific">Citrobacter koseri</name>
    <name type="common">Citrobacter diversus</name>
    <dbReference type="NCBI Taxonomy" id="545"/>
    <lineage>
        <taxon>Bacteria</taxon>
        <taxon>Pseudomonadati</taxon>
        <taxon>Pseudomonadota</taxon>
        <taxon>Gammaproteobacteria</taxon>
        <taxon>Enterobacterales</taxon>
        <taxon>Enterobacteriaceae</taxon>
        <taxon>Citrobacter</taxon>
    </lineage>
</organism>
<sequence>MTPASSPATRKPTLRTPLVRGASYEVINDLTLYATYRYVDMGNIESGRNTFVNARALQDENLRGRLVNNEFVFGVRYVL</sequence>
<dbReference type="Proteomes" id="UP000251584">
    <property type="component" value="Unassembled WGS sequence"/>
</dbReference>
<evidence type="ECO:0000313" key="1">
    <source>
        <dbReference type="EMBL" id="SQB21929.1"/>
    </source>
</evidence>
<gene>
    <name evidence="1" type="ORF">NCTC10786_01151</name>
</gene>